<dbReference type="Pfam" id="PF07728">
    <property type="entry name" value="AAA_5"/>
    <property type="match status" value="1"/>
</dbReference>
<dbReference type="OrthoDB" id="2423195at2759"/>
<accession>X6LWI4</accession>
<dbReference type="InterPro" id="IPR003593">
    <property type="entry name" value="AAA+_ATPase"/>
</dbReference>
<dbReference type="SMART" id="SM00382">
    <property type="entry name" value="AAA"/>
    <property type="match status" value="1"/>
</dbReference>
<evidence type="ECO:0000313" key="3">
    <source>
        <dbReference type="Proteomes" id="UP000023152"/>
    </source>
</evidence>
<evidence type="ECO:0000259" key="1">
    <source>
        <dbReference type="SMART" id="SM00382"/>
    </source>
</evidence>
<proteinExistence type="predicted"/>
<dbReference type="InterPro" id="IPR027417">
    <property type="entry name" value="P-loop_NTPase"/>
</dbReference>
<dbReference type="SUPFAM" id="SSF52540">
    <property type="entry name" value="P-loop containing nucleoside triphosphate hydrolases"/>
    <property type="match status" value="1"/>
</dbReference>
<dbReference type="GO" id="GO:0004842">
    <property type="term" value="F:ubiquitin-protein transferase activity"/>
    <property type="evidence" value="ECO:0007669"/>
    <property type="project" value="InterPro"/>
</dbReference>
<name>X6LWI4_RETFI</name>
<gene>
    <name evidence="2" type="ORF">RFI_31664</name>
</gene>
<organism evidence="2 3">
    <name type="scientific">Reticulomyxa filosa</name>
    <dbReference type="NCBI Taxonomy" id="46433"/>
    <lineage>
        <taxon>Eukaryota</taxon>
        <taxon>Sar</taxon>
        <taxon>Rhizaria</taxon>
        <taxon>Retaria</taxon>
        <taxon>Foraminifera</taxon>
        <taxon>Monothalamids</taxon>
        <taxon>Reticulomyxidae</taxon>
        <taxon>Reticulomyxa</taxon>
    </lineage>
</organism>
<feature type="non-terminal residue" evidence="2">
    <location>
        <position position="1"/>
    </location>
</feature>
<dbReference type="PANTHER" id="PTHR22605">
    <property type="entry name" value="RZ-TYPE DOMAIN-CONTAINING PROTEIN"/>
    <property type="match status" value="1"/>
</dbReference>
<evidence type="ECO:0000313" key="2">
    <source>
        <dbReference type="EMBL" id="ETO05731.1"/>
    </source>
</evidence>
<feature type="domain" description="AAA+ ATPase" evidence="1">
    <location>
        <begin position="352"/>
        <end position="470"/>
    </location>
</feature>
<dbReference type="AlphaFoldDB" id="X6LWI4"/>
<dbReference type="GO" id="GO:0016887">
    <property type="term" value="F:ATP hydrolysis activity"/>
    <property type="evidence" value="ECO:0007669"/>
    <property type="project" value="InterPro"/>
</dbReference>
<dbReference type="InterPro" id="IPR011704">
    <property type="entry name" value="ATPase_dyneun-rel_AAA"/>
</dbReference>
<dbReference type="PANTHER" id="PTHR22605:SF1">
    <property type="entry name" value="RZ-TYPE DOMAIN-CONTAINING PROTEIN"/>
    <property type="match status" value="1"/>
</dbReference>
<dbReference type="Proteomes" id="UP000023152">
    <property type="component" value="Unassembled WGS sequence"/>
</dbReference>
<sequence length="664" mass="77764">THLSDVFNWFYFFGDRIKDLAIPFSEVIDDLRETPSTNPPEYTMHNQLALSEKENFVLKYLDALDKGLLSNSQIRKDWDYTQHPLIDIQRIKQLLIKYSPKACKSLVQFKSFLQFMYRQLLQVYNFLYIKNEYVPMTDNNTHVIPLHEMIVFSLVQSAQDIACNSYLIYEPTTAIEIKEETKEEEEAKGTEEFFLVQMWKTADPPIVLLNQTPIAKSIQICMNNLITLQQDLEQAQIEHSLSLLSMNLSINVHPHAVEWKLVQAQHKWDIYNFEEDFKKKTDMVLKDGVYHEKREDQSIKMHLLLQICGGFESPDETKRKQQVKRLLQEHQDYALTFDNLLKIVAIFFRIKSGIPVLIMGETGCGKTKLLKFMANALRINMKLIDVHEGYTAECLQKDLEQPLKEAQQHQDQTYLIFLDGINTSPEIGAFKEVVCDHKNVVIIAALNPFRKRHRTASDIAEDKEEERNIKKYYADDLDKEMCQLVYRVFPLPKSLQTYVWNFGSLSAPDEQQYIAVMTTTTWSQKSFVELVRVPVGQFDQLKLIFIQLIFASQCFVREQLKDRSVCSLRDVRRANMLFSWFFGNREEKGSQLSIVEAIILSLAQCYYYRLDQQQRSDYNKLISKHISTLQTEADFDRVINMELQRLKSNQSIKKKCTNINLFEF</sequence>
<keyword evidence="3" id="KW-1185">Reference proteome</keyword>
<protein>
    <recommendedName>
        <fullName evidence="1">AAA+ ATPase domain-containing protein</fullName>
    </recommendedName>
</protein>
<reference evidence="2 3" key="1">
    <citation type="journal article" date="2013" name="Curr. Biol.">
        <title>The Genome of the Foraminiferan Reticulomyxa filosa.</title>
        <authorList>
            <person name="Glockner G."/>
            <person name="Hulsmann N."/>
            <person name="Schleicher M."/>
            <person name="Noegel A.A."/>
            <person name="Eichinger L."/>
            <person name="Gallinger C."/>
            <person name="Pawlowski J."/>
            <person name="Sierra R."/>
            <person name="Euteneuer U."/>
            <person name="Pillet L."/>
            <person name="Moustafa A."/>
            <person name="Platzer M."/>
            <person name="Groth M."/>
            <person name="Szafranski K."/>
            <person name="Schliwa M."/>
        </authorList>
    </citation>
    <scope>NUCLEOTIDE SEQUENCE [LARGE SCALE GENOMIC DNA]</scope>
</reference>
<dbReference type="EMBL" id="ASPP01027823">
    <property type="protein sequence ID" value="ETO05731.1"/>
    <property type="molecule type" value="Genomic_DNA"/>
</dbReference>
<dbReference type="Gene3D" id="3.40.50.300">
    <property type="entry name" value="P-loop containing nucleotide triphosphate hydrolases"/>
    <property type="match status" value="1"/>
</dbReference>
<dbReference type="GO" id="GO:0005524">
    <property type="term" value="F:ATP binding"/>
    <property type="evidence" value="ECO:0007669"/>
    <property type="project" value="InterPro"/>
</dbReference>
<comment type="caution">
    <text evidence="2">The sequence shown here is derived from an EMBL/GenBank/DDBJ whole genome shotgun (WGS) entry which is preliminary data.</text>
</comment>
<dbReference type="InterPro" id="IPR031248">
    <property type="entry name" value="RNF213"/>
</dbReference>